<feature type="transmembrane region" description="Helical" evidence="1">
    <location>
        <begin position="657"/>
        <end position="675"/>
    </location>
</feature>
<name>A0A3P3WBK4_9FLAO</name>
<dbReference type="InterPro" id="IPR021280">
    <property type="entry name" value="TMEM260-like"/>
</dbReference>
<dbReference type="AlphaFoldDB" id="A0A3P3WBK4"/>
<dbReference type="OrthoDB" id="9807602at2"/>
<feature type="transmembrane region" description="Helical" evidence="1">
    <location>
        <begin position="625"/>
        <end position="645"/>
    </location>
</feature>
<keyword evidence="1" id="KW-0472">Membrane</keyword>
<comment type="caution">
    <text evidence="2">The sequence shown here is derived from an EMBL/GenBank/DDBJ whole genome shotgun (WGS) entry which is preliminary data.</text>
</comment>
<sequence length="1094" mass="126824">MVSFNFKKWNTIIGWSVFAIALVTYSLTVEPTLSFWDCGEYISTAAKLEVGHPPGAPLYQMMGAFFAMFATEASKVALMVNMMSVFSSAFAILFMFWSMTMILKKLVSRFSEIDNSNSVAILGSAFVGSLAYTFSDSFWYNAVEAEVYAMASLLIAVLFWLGLRWEQDMDTPRGNRWLLIISLVVGLSFGVHFMALLTIPSIGFLYYFKHYKTVTVKNFIIANIVVVSVLLFIFQLLLPLTMGFFGKTEVFMVNSLGLPFDSGTIFVALLFVAAFYFGLKYTKQKGFVQLNTMILCILFILIGFSTWMMLPIRANANVVINENKPSDAREVLAYYNREQYGSNPLFYGPQFSDTYAGLDKDTPYLDGKPNYERDYKTGKYVIVNNYIKAEQNTDDNHKAFLPRMWSTDHAANYMTFTNVLNFRLDPNYSYENELPRYGVNPNELSEEELQHYVTQIRAEMEKTVSEFRRGYMSGQIDTDGYHKFLKTYGDYLIIDKPTTGDNISFMFEYQFGYMYWRYLMWNFTGRQNDNQGSYDSLDGNWMSGIDFIDEARLGSQQNLSPDVLNNKGRNLYYFLPFILGIIGLVYHANKDLKGFYVLLVLFLFTGLALKIYLNERPFEPRERDYALVGSFYVFAIWIGFGVYAIYDTIKKFLSPKIAGPVVIAVTLLAAPVLMASQNWDDHDRSEKYTALAMARNYLESCEPNAILFTIGDNDTFPLWYAQEIEHIRTDVRIVNTSLFMTDWYIDQMKAKAYESEPLPISFTHDQYVGDKLNYSIYRPQTENRWNIKDFISFLSLEDPRTLYEIPNGQKINFFPTNKLRIPVNKEEIIKNKMVSPKFYDSIVPFIDVNIKEGALYKNRLMMLDIVAQNDWKRPIYFTGGSFGDDDYLWMKDYLQLDGVVYKLVPIKTPLSKAASPMDMGQIDSDKMYDIVMKWDWGNSGSTKIYHDPETRKNSITYRTNLARLMEQLINEGKTKKAKDIIDLAMKEMPIDQFGFYTFLEPFAGGYYEVGEKQKARDILTKVSKKYQESLTHFKTYTFAKQEDHYIDIVTDIERYRSLLEVMKDRGDLEFYEQNKKTFNSFNAMFKQFKRENLK</sequence>
<feature type="transmembrane region" description="Helical" evidence="1">
    <location>
        <begin position="290"/>
        <end position="310"/>
    </location>
</feature>
<gene>
    <name evidence="2" type="ORF">EG849_07790</name>
</gene>
<feature type="transmembrane region" description="Helical" evidence="1">
    <location>
        <begin position="76"/>
        <end position="97"/>
    </location>
</feature>
<feature type="transmembrane region" description="Helical" evidence="1">
    <location>
        <begin position="118"/>
        <end position="135"/>
    </location>
</feature>
<protein>
    <submittedName>
        <fullName evidence="2">DUF2723 domain-containing protein</fullName>
    </submittedName>
</protein>
<keyword evidence="1" id="KW-1133">Transmembrane helix</keyword>
<proteinExistence type="predicted"/>
<evidence type="ECO:0000313" key="2">
    <source>
        <dbReference type="EMBL" id="RRJ91768.1"/>
    </source>
</evidence>
<evidence type="ECO:0000256" key="1">
    <source>
        <dbReference type="SAM" id="Phobius"/>
    </source>
</evidence>
<dbReference type="InterPro" id="IPR052724">
    <property type="entry name" value="GT117_domain-containing"/>
</dbReference>
<dbReference type="Proteomes" id="UP000271937">
    <property type="component" value="Unassembled WGS sequence"/>
</dbReference>
<feature type="transmembrane region" description="Helical" evidence="1">
    <location>
        <begin position="220"/>
        <end position="246"/>
    </location>
</feature>
<keyword evidence="3" id="KW-1185">Reference proteome</keyword>
<dbReference type="PANTHER" id="PTHR16214:SF3">
    <property type="entry name" value="TRANSMEMBRANE PROTEIN 260"/>
    <property type="match status" value="1"/>
</dbReference>
<feature type="transmembrane region" description="Helical" evidence="1">
    <location>
        <begin position="258"/>
        <end position="278"/>
    </location>
</feature>
<reference evidence="2 3" key="1">
    <citation type="submission" date="2018-11" db="EMBL/GenBank/DDBJ databases">
        <title>Flavobacterium sp. nov., YIM 102600 draft genome.</title>
        <authorList>
            <person name="Li G."/>
            <person name="Jiang Y."/>
        </authorList>
    </citation>
    <scope>NUCLEOTIDE SEQUENCE [LARGE SCALE GENOMIC DNA]</scope>
    <source>
        <strain evidence="2 3">YIM 102600</strain>
    </source>
</reference>
<evidence type="ECO:0000313" key="3">
    <source>
        <dbReference type="Proteomes" id="UP000271937"/>
    </source>
</evidence>
<feature type="transmembrane region" description="Helical" evidence="1">
    <location>
        <begin position="12"/>
        <end position="29"/>
    </location>
</feature>
<feature type="transmembrane region" description="Helical" evidence="1">
    <location>
        <begin position="594"/>
        <end position="613"/>
    </location>
</feature>
<organism evidence="2 3">
    <name type="scientific">Flavobacterium macacae</name>
    <dbReference type="NCBI Taxonomy" id="2488993"/>
    <lineage>
        <taxon>Bacteria</taxon>
        <taxon>Pseudomonadati</taxon>
        <taxon>Bacteroidota</taxon>
        <taxon>Flavobacteriia</taxon>
        <taxon>Flavobacteriales</taxon>
        <taxon>Flavobacteriaceae</taxon>
        <taxon>Flavobacterium</taxon>
    </lineage>
</organism>
<dbReference type="EMBL" id="RQVR01000007">
    <property type="protein sequence ID" value="RRJ91768.1"/>
    <property type="molecule type" value="Genomic_DNA"/>
</dbReference>
<dbReference type="PANTHER" id="PTHR16214">
    <property type="entry name" value="TRANSMEMBRANE PROTEIN 260"/>
    <property type="match status" value="1"/>
</dbReference>
<feature type="transmembrane region" description="Helical" evidence="1">
    <location>
        <begin position="147"/>
        <end position="165"/>
    </location>
</feature>
<feature type="transmembrane region" description="Helical" evidence="1">
    <location>
        <begin position="571"/>
        <end position="588"/>
    </location>
</feature>
<feature type="transmembrane region" description="Helical" evidence="1">
    <location>
        <begin position="177"/>
        <end position="208"/>
    </location>
</feature>
<keyword evidence="1" id="KW-0812">Transmembrane</keyword>
<dbReference type="RefSeq" id="WP_125012516.1">
    <property type="nucleotide sequence ID" value="NZ_RQVR01000007.1"/>
</dbReference>
<accession>A0A3P3WBK4</accession>
<dbReference type="Pfam" id="PF11028">
    <property type="entry name" value="TMEM260-like"/>
    <property type="match status" value="1"/>
</dbReference>